<evidence type="ECO:0000259" key="2">
    <source>
        <dbReference type="Pfam" id="PF00646"/>
    </source>
</evidence>
<dbReference type="Gene3D" id="3.80.10.10">
    <property type="entry name" value="Ribonuclease Inhibitor"/>
    <property type="match status" value="1"/>
</dbReference>
<protein>
    <recommendedName>
        <fullName evidence="2">F-box domain-containing protein</fullName>
    </recommendedName>
</protein>
<dbReference type="Pfam" id="PF00646">
    <property type="entry name" value="F-box"/>
    <property type="match status" value="1"/>
</dbReference>
<evidence type="ECO:0000313" key="4">
    <source>
        <dbReference type="Proteomes" id="UP000324705"/>
    </source>
</evidence>
<proteinExistence type="predicted"/>
<dbReference type="PANTHER" id="PTHR31639">
    <property type="entry name" value="F-BOX PROTEIN-LIKE"/>
    <property type="match status" value="1"/>
</dbReference>
<sequence length="370" mass="40728">MTLVLTPSGPSQEAKAAGWWLIGDGRLRMATATELDSGGGSKRRRTGEGGERAHPGAGAAEEDSFSSLPEALRLHILGLLPFKSAVRTGALSTGWRALWAHRWPAPSSLDLRLKTHAPPPPILESLERRGRRRLDRFSLTFQIGKGDLKPDGVHRVLDYAAACSVADLHVDFAHRTLGFIFKLRLPQGDPHLTRLTVGDIRVGLSKPFSARSHTFSVLEVICLEGVTLSDHTVENLVAACPLLRTLDLRYCDGIDFVNVETAGPEEPHRRGVQRGERHFYHGGAQPSLLPLQRLLHPRPNNPCHLRARRPLPMLRRTCWSPPASRHPSLFRVCLACRGAKKLASGTHQPLKPDRAHPLQQCPAESVCRGS</sequence>
<dbReference type="SUPFAM" id="SSF52047">
    <property type="entry name" value="RNI-like"/>
    <property type="match status" value="1"/>
</dbReference>
<dbReference type="Proteomes" id="UP000324705">
    <property type="component" value="Chromosome 5B"/>
</dbReference>
<evidence type="ECO:0000313" key="3">
    <source>
        <dbReference type="EMBL" id="VAI32802.1"/>
    </source>
</evidence>
<organism evidence="3 4">
    <name type="scientific">Triticum turgidum subsp. durum</name>
    <name type="common">Durum wheat</name>
    <name type="synonym">Triticum durum</name>
    <dbReference type="NCBI Taxonomy" id="4567"/>
    <lineage>
        <taxon>Eukaryota</taxon>
        <taxon>Viridiplantae</taxon>
        <taxon>Streptophyta</taxon>
        <taxon>Embryophyta</taxon>
        <taxon>Tracheophyta</taxon>
        <taxon>Spermatophyta</taxon>
        <taxon>Magnoliopsida</taxon>
        <taxon>Liliopsida</taxon>
        <taxon>Poales</taxon>
        <taxon>Poaceae</taxon>
        <taxon>BOP clade</taxon>
        <taxon>Pooideae</taxon>
        <taxon>Triticodae</taxon>
        <taxon>Triticeae</taxon>
        <taxon>Triticinae</taxon>
        <taxon>Triticum</taxon>
    </lineage>
</organism>
<name>A0A9R0XA51_TRITD</name>
<feature type="region of interest" description="Disordered" evidence="1">
    <location>
        <begin position="344"/>
        <end position="370"/>
    </location>
</feature>
<dbReference type="InterPro" id="IPR036047">
    <property type="entry name" value="F-box-like_dom_sf"/>
</dbReference>
<accession>A0A9R0XA51</accession>
<dbReference type="InterPro" id="IPR032675">
    <property type="entry name" value="LRR_dom_sf"/>
</dbReference>
<reference evidence="3 4" key="1">
    <citation type="submission" date="2017-09" db="EMBL/GenBank/DDBJ databases">
        <authorList>
            <consortium name="International Durum Wheat Genome Sequencing Consortium (IDWGSC)"/>
            <person name="Milanesi L."/>
        </authorList>
    </citation>
    <scope>NUCLEOTIDE SEQUENCE [LARGE SCALE GENOMIC DNA]</scope>
    <source>
        <strain evidence="4">cv. Svevo</strain>
    </source>
</reference>
<keyword evidence="4" id="KW-1185">Reference proteome</keyword>
<feature type="region of interest" description="Disordered" evidence="1">
    <location>
        <begin position="32"/>
        <end position="64"/>
    </location>
</feature>
<dbReference type="InterPro" id="IPR001810">
    <property type="entry name" value="F-box_dom"/>
</dbReference>
<dbReference type="PANTHER" id="PTHR31639:SF296">
    <property type="entry name" value="FBD DOMAIN-CONTAINING PROTEIN"/>
    <property type="match status" value="1"/>
</dbReference>
<dbReference type="EMBL" id="LT934120">
    <property type="protein sequence ID" value="VAI32802.1"/>
    <property type="molecule type" value="Genomic_DNA"/>
</dbReference>
<gene>
    <name evidence="3" type="ORF">TRITD_5Bv1G133950</name>
</gene>
<feature type="domain" description="F-box" evidence="2">
    <location>
        <begin position="65"/>
        <end position="100"/>
    </location>
</feature>
<dbReference type="Gramene" id="TRITD5Bv1G133950.1">
    <property type="protein sequence ID" value="TRITD5Bv1G133950.1"/>
    <property type="gene ID" value="TRITD5Bv1G133950"/>
</dbReference>
<dbReference type="AlphaFoldDB" id="A0A9R0XA51"/>
<dbReference type="SUPFAM" id="SSF81383">
    <property type="entry name" value="F-box domain"/>
    <property type="match status" value="1"/>
</dbReference>
<evidence type="ECO:0000256" key="1">
    <source>
        <dbReference type="SAM" id="MobiDB-lite"/>
    </source>
</evidence>